<name>A0ABV9Y327_9PSEU</name>
<keyword evidence="7" id="KW-1185">Reference proteome</keyword>
<keyword evidence="3" id="KW-0061">Asparagine biosynthesis</keyword>
<evidence type="ECO:0000256" key="1">
    <source>
        <dbReference type="ARBA" id="ARBA00005187"/>
    </source>
</evidence>
<keyword evidence="3" id="KW-0028">Amino-acid biosynthesis</keyword>
<dbReference type="Gene3D" id="3.40.50.620">
    <property type="entry name" value="HUPs"/>
    <property type="match status" value="2"/>
</dbReference>
<dbReference type="PANTHER" id="PTHR43284:SF1">
    <property type="entry name" value="ASPARAGINE SYNTHETASE"/>
    <property type="match status" value="1"/>
</dbReference>
<evidence type="ECO:0000313" key="6">
    <source>
        <dbReference type="EMBL" id="MFC5055769.1"/>
    </source>
</evidence>
<comment type="pathway">
    <text evidence="1">Amino-acid biosynthesis; L-asparagine biosynthesis; L-asparagine from L-aspartate (L-Gln route): step 1/1.</text>
</comment>
<dbReference type="Pfam" id="PF00733">
    <property type="entry name" value="Asn_synthase"/>
    <property type="match status" value="1"/>
</dbReference>
<dbReference type="InterPro" id="IPR051786">
    <property type="entry name" value="ASN_synthetase/amidase"/>
</dbReference>
<dbReference type="SUPFAM" id="SSF52402">
    <property type="entry name" value="Adenine nucleotide alpha hydrolases-like"/>
    <property type="match status" value="1"/>
</dbReference>
<evidence type="ECO:0000313" key="7">
    <source>
        <dbReference type="Proteomes" id="UP001595833"/>
    </source>
</evidence>
<feature type="domain" description="Asparagine synthetase" evidence="5">
    <location>
        <begin position="208"/>
        <end position="592"/>
    </location>
</feature>
<gene>
    <name evidence="6" type="ORF">ACFPFM_18650</name>
</gene>
<dbReference type="InterPro" id="IPR014729">
    <property type="entry name" value="Rossmann-like_a/b/a_fold"/>
</dbReference>
<sequence>MNRHHGGGEGAFAVLPDRECDFAVDTLIPRAEVLASHGSGRPLVVGVLAGDHLRVVTCRAGIVVLIGFCPLDDARLDKMFGLLTDARQVDRVRPPGSHHVIAAFGSTVRARGTASNTRRLFRGPGVVANRADVVAAASHAPLDEESAALRLLFPAVPHPLSATTLWRGATAVPPGDAVEWNRGGAPTTSTWWTAPDAELTLEEAAGPFRDALTRAIGDSAEAHPTISADLSGGMDSTPIAYLAWQRNKDLTSYTMTGLTTEDDDTAVALRAVARMPGVRHVLLDTGDMPLPFDAFFDPNPYHDEPFLGPSGARVKHVARLAAAHGSTLHFTGHGGDEVLGSPASYLHRLARRSPLAALDHIRGHRGLRRWSVRQVWQAVADNRSYPRWLADSAAGVGVAGPPAGARLPPPSWHHRLWLAPWTTPAGRQSVVRALTAAAEVAQPLSPDRSQHMALEGIRAAGRVSRLLGHLTGHEGVGTAVPFLDDRVVEVALSVQPHLRAGPWAFKPLLTKALRTSVPDGLIQRSTKNDMAEDVHAGLRAQRGRLADWCDDLVLGDLGLVDTEALRRACLSPQPPGQMLPVLAMTFNLESWLRTTGRDRSRGVAAARSGDR</sequence>
<proteinExistence type="predicted"/>
<evidence type="ECO:0000256" key="4">
    <source>
        <dbReference type="ARBA" id="ARBA00048741"/>
    </source>
</evidence>
<reference evidence="7" key="1">
    <citation type="journal article" date="2019" name="Int. J. Syst. Evol. Microbiol.">
        <title>The Global Catalogue of Microorganisms (GCM) 10K type strain sequencing project: providing services to taxonomists for standard genome sequencing and annotation.</title>
        <authorList>
            <consortium name="The Broad Institute Genomics Platform"/>
            <consortium name="The Broad Institute Genome Sequencing Center for Infectious Disease"/>
            <person name="Wu L."/>
            <person name="Ma J."/>
        </authorList>
    </citation>
    <scope>NUCLEOTIDE SEQUENCE [LARGE SCALE GENOMIC DNA]</scope>
    <source>
        <strain evidence="7">KCTC 12848</strain>
    </source>
</reference>
<organism evidence="6 7">
    <name type="scientific">Saccharothrix xinjiangensis</name>
    <dbReference type="NCBI Taxonomy" id="204798"/>
    <lineage>
        <taxon>Bacteria</taxon>
        <taxon>Bacillati</taxon>
        <taxon>Actinomycetota</taxon>
        <taxon>Actinomycetes</taxon>
        <taxon>Pseudonocardiales</taxon>
        <taxon>Pseudonocardiaceae</taxon>
        <taxon>Saccharothrix</taxon>
    </lineage>
</organism>
<evidence type="ECO:0000259" key="5">
    <source>
        <dbReference type="Pfam" id="PF00733"/>
    </source>
</evidence>
<dbReference type="EMBL" id="JBHSJB010000017">
    <property type="protein sequence ID" value="MFC5055769.1"/>
    <property type="molecule type" value="Genomic_DNA"/>
</dbReference>
<dbReference type="Proteomes" id="UP001595833">
    <property type="component" value="Unassembled WGS sequence"/>
</dbReference>
<dbReference type="InterPro" id="IPR001962">
    <property type="entry name" value="Asn_synthase"/>
</dbReference>
<comment type="catalytic activity">
    <reaction evidence="4">
        <text>L-aspartate + L-glutamine + ATP + H2O = L-asparagine + L-glutamate + AMP + diphosphate + H(+)</text>
        <dbReference type="Rhea" id="RHEA:12228"/>
        <dbReference type="ChEBI" id="CHEBI:15377"/>
        <dbReference type="ChEBI" id="CHEBI:15378"/>
        <dbReference type="ChEBI" id="CHEBI:29985"/>
        <dbReference type="ChEBI" id="CHEBI:29991"/>
        <dbReference type="ChEBI" id="CHEBI:30616"/>
        <dbReference type="ChEBI" id="CHEBI:33019"/>
        <dbReference type="ChEBI" id="CHEBI:58048"/>
        <dbReference type="ChEBI" id="CHEBI:58359"/>
        <dbReference type="ChEBI" id="CHEBI:456215"/>
        <dbReference type="EC" id="6.3.5.4"/>
    </reaction>
</comment>
<protein>
    <recommendedName>
        <fullName evidence="2">asparagine synthase (glutamine-hydrolyzing)</fullName>
        <ecNumber evidence="2">6.3.5.4</ecNumber>
    </recommendedName>
</protein>
<dbReference type="EC" id="6.3.5.4" evidence="2"/>
<evidence type="ECO:0000256" key="2">
    <source>
        <dbReference type="ARBA" id="ARBA00012737"/>
    </source>
</evidence>
<evidence type="ECO:0000256" key="3">
    <source>
        <dbReference type="ARBA" id="ARBA00022888"/>
    </source>
</evidence>
<comment type="caution">
    <text evidence="6">The sequence shown here is derived from an EMBL/GenBank/DDBJ whole genome shotgun (WGS) entry which is preliminary data.</text>
</comment>
<dbReference type="PANTHER" id="PTHR43284">
    <property type="entry name" value="ASPARAGINE SYNTHETASE (GLUTAMINE-HYDROLYZING)"/>
    <property type="match status" value="1"/>
</dbReference>
<accession>A0ABV9Y327</accession>
<dbReference type="RefSeq" id="WP_344041768.1">
    <property type="nucleotide sequence ID" value="NZ_BAAAKE010000030.1"/>
</dbReference>